<dbReference type="RefSeq" id="WP_064716463.1">
    <property type="nucleotide sequence ID" value="NZ_JMTM01000070.1"/>
</dbReference>
<evidence type="ECO:0000313" key="2">
    <source>
        <dbReference type="EMBL" id="OAZ03051.1"/>
    </source>
</evidence>
<name>A0A199XP64_9FLAO</name>
<dbReference type="NCBIfam" id="NF047658">
    <property type="entry name" value="HYC_CC_PP"/>
    <property type="match status" value="1"/>
</dbReference>
<protein>
    <submittedName>
        <fullName evidence="2">Uncharacterized protein</fullName>
    </submittedName>
</protein>
<reference evidence="2 3" key="1">
    <citation type="submission" date="2016-06" db="EMBL/GenBank/DDBJ databases">
        <title>Draft genome sequence of Flavobacterium succinicans strain DD5b.</title>
        <authorList>
            <person name="Poehlein A."/>
            <person name="Daniel R."/>
            <person name="Simeonova D.D."/>
        </authorList>
    </citation>
    <scope>NUCLEOTIDE SEQUENCE [LARGE SCALE GENOMIC DNA]</scope>
    <source>
        <strain evidence="2 3">DD5b</strain>
    </source>
</reference>
<keyword evidence="3" id="KW-1185">Reference proteome</keyword>
<dbReference type="AlphaFoldDB" id="A0A199XP64"/>
<evidence type="ECO:0000256" key="1">
    <source>
        <dbReference type="SAM" id="SignalP"/>
    </source>
</evidence>
<feature type="chain" id="PRO_5008286725" evidence="1">
    <location>
        <begin position="24"/>
        <end position="135"/>
    </location>
</feature>
<gene>
    <name evidence="2" type="ORF">FLB_27260</name>
</gene>
<evidence type="ECO:0000313" key="3">
    <source>
        <dbReference type="Proteomes" id="UP000093807"/>
    </source>
</evidence>
<dbReference type="Proteomes" id="UP000093807">
    <property type="component" value="Unassembled WGS sequence"/>
</dbReference>
<dbReference type="Pfam" id="PF26622">
    <property type="entry name" value="DUF8199"/>
    <property type="match status" value="1"/>
</dbReference>
<feature type="signal peptide" evidence="1">
    <location>
        <begin position="1"/>
        <end position="23"/>
    </location>
</feature>
<dbReference type="OrthoDB" id="795045at2"/>
<comment type="caution">
    <text evidence="2">The sequence shown here is derived from an EMBL/GenBank/DDBJ whole genome shotgun (WGS) entry which is preliminary data.</text>
</comment>
<dbReference type="EMBL" id="JMTM01000070">
    <property type="protein sequence ID" value="OAZ03051.1"/>
    <property type="molecule type" value="Genomic_DNA"/>
</dbReference>
<dbReference type="InterPro" id="IPR058060">
    <property type="entry name" value="HYC_CC_PP"/>
</dbReference>
<proteinExistence type="predicted"/>
<dbReference type="InterPro" id="IPR058512">
    <property type="entry name" value="DUF8199"/>
</dbReference>
<dbReference type="PATRIC" id="fig|29536.5.peg.2824"/>
<accession>A0A199XP64</accession>
<sequence>MNVKKSTSLFLALLLLVSNIGMAFNVHYCGDSIAAISLHSELLSLTEPDGCCEKTAVVEKDSCCKDKVVHFEKKADNAIVKIVLFDISAPFLVPVQQVPVFTTTPHFQKAVVNDFYVAINAPPLYQLYHQYIFYA</sequence>
<keyword evidence="1" id="KW-0732">Signal</keyword>
<organism evidence="2 3">
    <name type="scientific">Flavobacterium succinicans</name>
    <dbReference type="NCBI Taxonomy" id="29536"/>
    <lineage>
        <taxon>Bacteria</taxon>
        <taxon>Pseudomonadati</taxon>
        <taxon>Bacteroidota</taxon>
        <taxon>Flavobacteriia</taxon>
        <taxon>Flavobacteriales</taxon>
        <taxon>Flavobacteriaceae</taxon>
        <taxon>Flavobacterium</taxon>
    </lineage>
</organism>